<keyword evidence="1 4" id="KW-0489">Methyltransferase</keyword>
<keyword evidence="2 4" id="KW-0808">Transferase</keyword>
<reference evidence="4 5" key="1">
    <citation type="submission" date="2016-10" db="EMBL/GenBank/DDBJ databases">
        <authorList>
            <person name="de Groot N.N."/>
        </authorList>
    </citation>
    <scope>NUCLEOTIDE SEQUENCE [LARGE SCALE GENOMIC DNA]</scope>
    <source>
        <strain evidence="4 5">CGMCC 1.7659</strain>
    </source>
</reference>
<feature type="domain" description="Methyltransferase" evidence="3">
    <location>
        <begin position="162"/>
        <end position="256"/>
    </location>
</feature>
<evidence type="ECO:0000313" key="4">
    <source>
        <dbReference type="EMBL" id="SFN02664.1"/>
    </source>
</evidence>
<dbReference type="SUPFAM" id="SSF53335">
    <property type="entry name" value="S-adenosyl-L-methionine-dependent methyltransferases"/>
    <property type="match status" value="1"/>
</dbReference>
<dbReference type="PANTHER" id="PTHR43861:SF1">
    <property type="entry name" value="TRANS-ACONITATE 2-METHYLTRANSFERASE"/>
    <property type="match status" value="1"/>
</dbReference>
<keyword evidence="5" id="KW-1185">Reference proteome</keyword>
<dbReference type="GO" id="GO:0008168">
    <property type="term" value="F:methyltransferase activity"/>
    <property type="evidence" value="ECO:0007669"/>
    <property type="project" value="UniProtKB-KW"/>
</dbReference>
<dbReference type="InterPro" id="IPR029063">
    <property type="entry name" value="SAM-dependent_MTases_sf"/>
</dbReference>
<evidence type="ECO:0000259" key="3">
    <source>
        <dbReference type="Pfam" id="PF13649"/>
    </source>
</evidence>
<accession>A0A1I4VN41</accession>
<organism evidence="4 5">
    <name type="scientific">Dokdonella immobilis</name>
    <dbReference type="NCBI Taxonomy" id="578942"/>
    <lineage>
        <taxon>Bacteria</taxon>
        <taxon>Pseudomonadati</taxon>
        <taxon>Pseudomonadota</taxon>
        <taxon>Gammaproteobacteria</taxon>
        <taxon>Lysobacterales</taxon>
        <taxon>Rhodanobacteraceae</taxon>
        <taxon>Dokdonella</taxon>
    </lineage>
</organism>
<evidence type="ECO:0000256" key="2">
    <source>
        <dbReference type="ARBA" id="ARBA00022679"/>
    </source>
</evidence>
<evidence type="ECO:0000256" key="1">
    <source>
        <dbReference type="ARBA" id="ARBA00022603"/>
    </source>
</evidence>
<dbReference type="EMBL" id="FOVF01000002">
    <property type="protein sequence ID" value="SFN02664.1"/>
    <property type="molecule type" value="Genomic_DNA"/>
</dbReference>
<protein>
    <submittedName>
        <fullName evidence="4">Methyltransferase domain-containing protein</fullName>
    </submittedName>
</protein>
<dbReference type="InterPro" id="IPR041698">
    <property type="entry name" value="Methyltransf_25"/>
</dbReference>
<dbReference type="Pfam" id="PF13649">
    <property type="entry name" value="Methyltransf_25"/>
    <property type="match status" value="1"/>
</dbReference>
<evidence type="ECO:0000313" key="5">
    <source>
        <dbReference type="Proteomes" id="UP000198575"/>
    </source>
</evidence>
<dbReference type="CDD" id="cd02440">
    <property type="entry name" value="AdoMet_MTases"/>
    <property type="match status" value="1"/>
</dbReference>
<name>A0A1I4VN41_9GAMM</name>
<dbReference type="STRING" id="578942.SAMN05216289_102254"/>
<dbReference type="PANTHER" id="PTHR43861">
    <property type="entry name" value="TRANS-ACONITATE 2-METHYLTRANSFERASE-RELATED"/>
    <property type="match status" value="1"/>
</dbReference>
<proteinExistence type="predicted"/>
<gene>
    <name evidence="4" type="ORF">SAMN05216289_102254</name>
</gene>
<dbReference type="Proteomes" id="UP000198575">
    <property type="component" value="Unassembled WGS sequence"/>
</dbReference>
<dbReference type="Gene3D" id="3.40.50.150">
    <property type="entry name" value="Vaccinia Virus protein VP39"/>
    <property type="match status" value="1"/>
</dbReference>
<dbReference type="GO" id="GO:0032259">
    <property type="term" value="P:methylation"/>
    <property type="evidence" value="ECO:0007669"/>
    <property type="project" value="UniProtKB-KW"/>
</dbReference>
<sequence length="334" mass="37877">MIGRLLSRTRRALTGPDNEAIVWAYRLFLDREPDDPRTVRQMAAALRGSAEIRRCFMASEEFALRANGNRRPSLSGNEQRMRIDDVDDPTEVARLLEHIARTWTRFGDTEPHFSVITNEKFKPAQLAGNIDAFNASGKVDVERLTAALARAGFELRADTTCLELGCGVGRITAWLARRCAHVLACDVSPGHLALAQQHLQAEGITQVEFKRLVGIEMLDTLAPFDLFYSVIVLQHNPPPVIRAILERVFARLRPGGFAYFQVPTFRVDYEFRLEHYLREDFDKQAMEMHAIPQATIMRTARNHGLDLLEVIEDSYTGMRPGEVSNTFLLQKRMP</sequence>
<dbReference type="AlphaFoldDB" id="A0A1I4VN41"/>